<proteinExistence type="predicted"/>
<protein>
    <recommendedName>
        <fullName evidence="2">DUF2470 domain-containing protein</fullName>
    </recommendedName>
</protein>
<dbReference type="InterPro" id="IPR019595">
    <property type="entry name" value="DUF2470"/>
</dbReference>
<feature type="transmembrane region" description="Helical" evidence="1">
    <location>
        <begin position="131"/>
        <end position="148"/>
    </location>
</feature>
<organism evidence="3 4">
    <name type="scientific">Synchytrium endobioticum</name>
    <dbReference type="NCBI Taxonomy" id="286115"/>
    <lineage>
        <taxon>Eukaryota</taxon>
        <taxon>Fungi</taxon>
        <taxon>Fungi incertae sedis</taxon>
        <taxon>Chytridiomycota</taxon>
        <taxon>Chytridiomycota incertae sedis</taxon>
        <taxon>Chytridiomycetes</taxon>
        <taxon>Synchytriales</taxon>
        <taxon>Synchytriaceae</taxon>
        <taxon>Synchytrium</taxon>
    </lineage>
</organism>
<evidence type="ECO:0000256" key="1">
    <source>
        <dbReference type="SAM" id="Phobius"/>
    </source>
</evidence>
<gene>
    <name evidence="3" type="ORF">SeMB42_g07039</name>
</gene>
<feature type="domain" description="DUF2470" evidence="2">
    <location>
        <begin position="17"/>
        <end position="94"/>
    </location>
</feature>
<accession>A0A507C6Z2</accession>
<dbReference type="PANTHER" id="PTHR37783">
    <property type="entry name" value="MEMBRANE PROTEIN, PUTATIVE (AFU_ORTHOLOGUE AFUA_1G04315)-RELATED"/>
    <property type="match status" value="1"/>
</dbReference>
<keyword evidence="1" id="KW-0472">Membrane</keyword>
<dbReference type="InterPro" id="IPR037119">
    <property type="entry name" value="Haem_oxidase_HugZ-like_sf"/>
</dbReference>
<dbReference type="Gene3D" id="3.20.180.10">
    <property type="entry name" value="PNP-oxidase-like"/>
    <property type="match status" value="1"/>
</dbReference>
<evidence type="ECO:0000313" key="4">
    <source>
        <dbReference type="Proteomes" id="UP000317494"/>
    </source>
</evidence>
<dbReference type="Proteomes" id="UP000317494">
    <property type="component" value="Unassembled WGS sequence"/>
</dbReference>
<keyword evidence="1" id="KW-0812">Transmembrane</keyword>
<dbReference type="AlphaFoldDB" id="A0A507C6Z2"/>
<name>A0A507C6Z2_9FUNG</name>
<feature type="transmembrane region" description="Helical" evidence="1">
    <location>
        <begin position="101"/>
        <end position="125"/>
    </location>
</feature>
<evidence type="ECO:0000313" key="3">
    <source>
        <dbReference type="EMBL" id="TPX36807.1"/>
    </source>
</evidence>
<evidence type="ECO:0000259" key="2">
    <source>
        <dbReference type="Pfam" id="PF10615"/>
    </source>
</evidence>
<dbReference type="VEuPathDB" id="FungiDB:SeMB42_g07039"/>
<dbReference type="SUPFAM" id="SSF50475">
    <property type="entry name" value="FMN-binding split barrel"/>
    <property type="match status" value="1"/>
</dbReference>
<dbReference type="EMBL" id="QEAN01000447">
    <property type="protein sequence ID" value="TPX36807.1"/>
    <property type="molecule type" value="Genomic_DNA"/>
</dbReference>
<reference evidence="3 4" key="1">
    <citation type="journal article" date="2019" name="Sci. Rep.">
        <title>Comparative genomics of chytrid fungi reveal insights into the obligate biotrophic and pathogenic lifestyle of Synchytrium endobioticum.</title>
        <authorList>
            <person name="van de Vossenberg B.T.L.H."/>
            <person name="Warris S."/>
            <person name="Nguyen H.D.T."/>
            <person name="van Gent-Pelzer M.P.E."/>
            <person name="Joly D.L."/>
            <person name="van de Geest H.C."/>
            <person name="Bonants P.J.M."/>
            <person name="Smith D.S."/>
            <person name="Levesque C.A."/>
            <person name="van der Lee T.A.J."/>
        </authorList>
    </citation>
    <scope>NUCLEOTIDE SEQUENCE [LARGE SCALE GENOMIC DNA]</scope>
    <source>
        <strain evidence="3 4">MB42</strain>
    </source>
</reference>
<dbReference type="Pfam" id="PF10615">
    <property type="entry name" value="DUF2470"/>
    <property type="match status" value="1"/>
</dbReference>
<sequence>MASLRKRAGKDPISAFSAEICAHMNTSHADSVEAYARHFAAASAVYGARMAGIDADGFTVEYRETRDGPARDVRIQFDTPLASHEHARAVLVRMADEAVKAVGMALALSALHALEAVVCIVIGMWSRVHPVVIVWYALSTLVFGVSALKMMTKASITEAGRHNETGLGGLTVFDWLGINTDMVPDSFVNFEEDDEQPQIAEVVDDEDEDEVIVRK</sequence>
<comment type="caution">
    <text evidence="3">The sequence shown here is derived from an EMBL/GenBank/DDBJ whole genome shotgun (WGS) entry which is preliminary data.</text>
</comment>
<keyword evidence="4" id="KW-1185">Reference proteome</keyword>
<keyword evidence="1" id="KW-1133">Transmembrane helix</keyword>
<dbReference type="PANTHER" id="PTHR37783:SF1">
    <property type="entry name" value="MEMBRANE PROTEIN, PUTATIVE (AFU_ORTHOLOGUE AFUA_1G04315)-RELATED"/>
    <property type="match status" value="1"/>
</dbReference>